<keyword evidence="3" id="KW-1185">Reference proteome</keyword>
<dbReference type="GeneID" id="54485711"/>
<feature type="compositionally biased region" description="Basic and acidic residues" evidence="1">
    <location>
        <begin position="19"/>
        <end position="28"/>
    </location>
</feature>
<evidence type="ECO:0000313" key="3">
    <source>
        <dbReference type="Proteomes" id="UP000799437"/>
    </source>
</evidence>
<organism evidence="2 3">
    <name type="scientific">Pseudovirgaria hyperparasitica</name>
    <dbReference type="NCBI Taxonomy" id="470096"/>
    <lineage>
        <taxon>Eukaryota</taxon>
        <taxon>Fungi</taxon>
        <taxon>Dikarya</taxon>
        <taxon>Ascomycota</taxon>
        <taxon>Pezizomycotina</taxon>
        <taxon>Dothideomycetes</taxon>
        <taxon>Dothideomycetes incertae sedis</taxon>
        <taxon>Acrospermales</taxon>
        <taxon>Acrospermaceae</taxon>
        <taxon>Pseudovirgaria</taxon>
    </lineage>
</organism>
<feature type="region of interest" description="Disordered" evidence="1">
    <location>
        <begin position="18"/>
        <end position="60"/>
    </location>
</feature>
<dbReference type="EMBL" id="ML996580">
    <property type="protein sequence ID" value="KAF2754357.1"/>
    <property type="molecule type" value="Genomic_DNA"/>
</dbReference>
<name>A0A6A6VYH9_9PEZI</name>
<dbReference type="Proteomes" id="UP000799437">
    <property type="component" value="Unassembled WGS sequence"/>
</dbReference>
<dbReference type="RefSeq" id="XP_033596808.1">
    <property type="nucleotide sequence ID" value="XM_033744657.1"/>
</dbReference>
<reference evidence="2" key="1">
    <citation type="journal article" date="2020" name="Stud. Mycol.">
        <title>101 Dothideomycetes genomes: a test case for predicting lifestyles and emergence of pathogens.</title>
        <authorList>
            <person name="Haridas S."/>
            <person name="Albert R."/>
            <person name="Binder M."/>
            <person name="Bloem J."/>
            <person name="Labutti K."/>
            <person name="Salamov A."/>
            <person name="Andreopoulos B."/>
            <person name="Baker S."/>
            <person name="Barry K."/>
            <person name="Bills G."/>
            <person name="Bluhm B."/>
            <person name="Cannon C."/>
            <person name="Castanera R."/>
            <person name="Culley D."/>
            <person name="Daum C."/>
            <person name="Ezra D."/>
            <person name="Gonzalez J."/>
            <person name="Henrissat B."/>
            <person name="Kuo A."/>
            <person name="Liang C."/>
            <person name="Lipzen A."/>
            <person name="Lutzoni F."/>
            <person name="Magnuson J."/>
            <person name="Mondo S."/>
            <person name="Nolan M."/>
            <person name="Ohm R."/>
            <person name="Pangilinan J."/>
            <person name="Park H.-J."/>
            <person name="Ramirez L."/>
            <person name="Alfaro M."/>
            <person name="Sun H."/>
            <person name="Tritt A."/>
            <person name="Yoshinaga Y."/>
            <person name="Zwiers L.-H."/>
            <person name="Turgeon B."/>
            <person name="Goodwin S."/>
            <person name="Spatafora J."/>
            <person name="Crous P."/>
            <person name="Grigoriev I."/>
        </authorList>
    </citation>
    <scope>NUCLEOTIDE SEQUENCE</scope>
    <source>
        <strain evidence="2">CBS 121739</strain>
    </source>
</reference>
<evidence type="ECO:0000256" key="1">
    <source>
        <dbReference type="SAM" id="MobiDB-lite"/>
    </source>
</evidence>
<dbReference type="OrthoDB" id="5286775at2759"/>
<accession>A0A6A6VYH9</accession>
<gene>
    <name evidence="2" type="ORF">EJ05DRAFT_479355</name>
</gene>
<protein>
    <submittedName>
        <fullName evidence="2">Uncharacterized protein</fullName>
    </submittedName>
</protein>
<evidence type="ECO:0000313" key="2">
    <source>
        <dbReference type="EMBL" id="KAF2754357.1"/>
    </source>
</evidence>
<dbReference type="AlphaFoldDB" id="A0A6A6VYH9"/>
<sequence>MPLFESITDRFWNYVSPRKTQERRDKPFKTPALPPVTVQHRKTGASSTKSGRMSMSPRSRVQSWKMATGEFVRPADHRAPFATPSIGGATPPHDSIDMDLEGVTLMDDIEEEDLKDYSAQYDANDETMVDEEYNLKEEVVFDLEEERRKWAVKAEEMHGEGWSKDAVDIYIRIGMRGHEPLLPASWAFDFRTLPSTMFSTDPSEAFIKSVQESDFRGIKATSDLLFLGRNVRDARYYPDPSRTSHTVAKRALKAYYKWATEDASVTGPSDIPTLVIEAGGVNVPAAVMQHNMTRRLHKLANRYRDALRVHPSTEPEDSEMSANPPSEAEYTAPLPTLYGIIASHTVLAFVCYEPSDDEAGLRMIGVFDFGEPHTDVWNSLAVAQFIVQARNSMMAMQPYTKHDLDDGTMEEDDPDA</sequence>
<proteinExistence type="predicted"/>
<feature type="compositionally biased region" description="Polar residues" evidence="1">
    <location>
        <begin position="44"/>
        <end position="60"/>
    </location>
</feature>